<gene>
    <name evidence="1" type="ORF">COLO4_32256</name>
</gene>
<proteinExistence type="predicted"/>
<evidence type="ECO:0000313" key="1">
    <source>
        <dbReference type="EMBL" id="OMO63666.1"/>
    </source>
</evidence>
<organism evidence="1 2">
    <name type="scientific">Corchorus olitorius</name>
    <dbReference type="NCBI Taxonomy" id="93759"/>
    <lineage>
        <taxon>Eukaryota</taxon>
        <taxon>Viridiplantae</taxon>
        <taxon>Streptophyta</taxon>
        <taxon>Embryophyta</taxon>
        <taxon>Tracheophyta</taxon>
        <taxon>Spermatophyta</taxon>
        <taxon>Magnoliopsida</taxon>
        <taxon>eudicotyledons</taxon>
        <taxon>Gunneridae</taxon>
        <taxon>Pentapetalae</taxon>
        <taxon>rosids</taxon>
        <taxon>malvids</taxon>
        <taxon>Malvales</taxon>
        <taxon>Malvaceae</taxon>
        <taxon>Grewioideae</taxon>
        <taxon>Apeibeae</taxon>
        <taxon>Corchorus</taxon>
    </lineage>
</organism>
<keyword evidence="2" id="KW-1185">Reference proteome</keyword>
<reference evidence="2" key="1">
    <citation type="submission" date="2013-09" db="EMBL/GenBank/DDBJ databases">
        <title>Corchorus olitorius genome sequencing.</title>
        <authorList>
            <person name="Alam M."/>
            <person name="Haque M.S."/>
            <person name="Islam M.S."/>
            <person name="Emdad E.M."/>
            <person name="Islam M.M."/>
            <person name="Ahmed B."/>
            <person name="Halim A."/>
            <person name="Hossen Q.M.M."/>
            <person name="Hossain M.Z."/>
            <person name="Ahmed R."/>
            <person name="Khan M.M."/>
            <person name="Islam R."/>
            <person name="Rashid M.M."/>
            <person name="Khan S.A."/>
            <person name="Rahman M.S."/>
            <person name="Alam M."/>
            <person name="Yahiya A.S."/>
            <person name="Khan M.S."/>
            <person name="Azam M.S."/>
            <person name="Haque T."/>
            <person name="Lashkar M.Z.H."/>
            <person name="Akhand A.I."/>
            <person name="Morshed G."/>
            <person name="Roy S."/>
            <person name="Uddin K.S."/>
            <person name="Rabeya T."/>
            <person name="Hossain A.S."/>
            <person name="Chowdhury A."/>
            <person name="Snigdha A.R."/>
            <person name="Mortoza M.S."/>
            <person name="Matin S.A."/>
            <person name="Hoque S.M.E."/>
            <person name="Islam M.K."/>
            <person name="Roy D.K."/>
            <person name="Haider R."/>
            <person name="Moosa M.M."/>
            <person name="Elias S.M."/>
            <person name="Hasan A.M."/>
            <person name="Jahan S."/>
            <person name="Shafiuddin M."/>
            <person name="Mahmood N."/>
            <person name="Shommy N.S."/>
        </authorList>
    </citation>
    <scope>NUCLEOTIDE SEQUENCE [LARGE SCALE GENOMIC DNA]</scope>
    <source>
        <strain evidence="2">cv. O-4</strain>
    </source>
</reference>
<protein>
    <submittedName>
        <fullName evidence="1">Uncharacterized protein</fullName>
    </submittedName>
</protein>
<name>A0A1R3H085_9ROSI</name>
<dbReference type="EMBL" id="AWUE01021085">
    <property type="protein sequence ID" value="OMO63666.1"/>
    <property type="molecule type" value="Genomic_DNA"/>
</dbReference>
<evidence type="ECO:0000313" key="2">
    <source>
        <dbReference type="Proteomes" id="UP000187203"/>
    </source>
</evidence>
<dbReference type="AlphaFoldDB" id="A0A1R3H085"/>
<dbReference type="Proteomes" id="UP000187203">
    <property type="component" value="Unassembled WGS sequence"/>
</dbReference>
<accession>A0A1R3H085</accession>
<sequence>MTAKRAAFFRVFAGQVNVKAKRGYGGNEGGSYD</sequence>
<comment type="caution">
    <text evidence="1">The sequence shown here is derived from an EMBL/GenBank/DDBJ whole genome shotgun (WGS) entry which is preliminary data.</text>
</comment>